<proteinExistence type="predicted"/>
<dbReference type="AlphaFoldDB" id="A0A1V9EH06"/>
<accession>A0A1V9EH06</accession>
<dbReference type="Proteomes" id="UP000192610">
    <property type="component" value="Unassembled WGS sequence"/>
</dbReference>
<evidence type="ECO:0000313" key="4">
    <source>
        <dbReference type="Proteomes" id="UP000192610"/>
    </source>
</evidence>
<feature type="domain" description="HTH cro/C1-type" evidence="2">
    <location>
        <begin position="16"/>
        <end position="69"/>
    </location>
</feature>
<sequence length="144" mass="16485">MITTPMPEKVHQGRAVKRIREILQVKQETLADALNISQQSVSSLEAKEIIDPETLEKIAEVLKVPVEAIKNFNEEGVINIVANTVNNNDNANGNSLFMYYPTFNPIDKYVEVVEKNEKLYEALLKSEREKNALLERMLEEKKKK</sequence>
<reference evidence="4" key="1">
    <citation type="submission" date="2016-04" db="EMBL/GenBank/DDBJ databases">
        <authorList>
            <person name="Chen L."/>
            <person name="Zhuang W."/>
            <person name="Wang G."/>
        </authorList>
    </citation>
    <scope>NUCLEOTIDE SEQUENCE [LARGE SCALE GENOMIC DNA]</scope>
    <source>
        <strain evidence="4">17621</strain>
    </source>
</reference>
<dbReference type="CDD" id="cd00093">
    <property type="entry name" value="HTH_XRE"/>
    <property type="match status" value="1"/>
</dbReference>
<dbReference type="SMART" id="SM00530">
    <property type="entry name" value="HTH_XRE"/>
    <property type="match status" value="1"/>
</dbReference>
<comment type="caution">
    <text evidence="3">The sequence shown here is derived from an EMBL/GenBank/DDBJ whole genome shotgun (WGS) entry which is preliminary data.</text>
</comment>
<dbReference type="InterPro" id="IPR010982">
    <property type="entry name" value="Lambda_DNA-bd_dom_sf"/>
</dbReference>
<dbReference type="EMBL" id="LVXG01000029">
    <property type="protein sequence ID" value="OQP45427.1"/>
    <property type="molecule type" value="Genomic_DNA"/>
</dbReference>
<dbReference type="InterPro" id="IPR001387">
    <property type="entry name" value="Cro/C1-type_HTH"/>
</dbReference>
<evidence type="ECO:0000313" key="3">
    <source>
        <dbReference type="EMBL" id="OQP45427.1"/>
    </source>
</evidence>
<gene>
    <name evidence="3" type="ORF">A4H97_32295</name>
</gene>
<keyword evidence="1" id="KW-0175">Coiled coil</keyword>
<dbReference type="PROSITE" id="PS50943">
    <property type="entry name" value="HTH_CROC1"/>
    <property type="match status" value="1"/>
</dbReference>
<dbReference type="STRING" id="354355.SAMN05660816_03428"/>
<evidence type="ECO:0000259" key="2">
    <source>
        <dbReference type="PROSITE" id="PS50943"/>
    </source>
</evidence>
<dbReference type="GO" id="GO:0003677">
    <property type="term" value="F:DNA binding"/>
    <property type="evidence" value="ECO:0007669"/>
    <property type="project" value="InterPro"/>
</dbReference>
<protein>
    <submittedName>
        <fullName evidence="3">Transcriptional regulator</fullName>
    </submittedName>
</protein>
<organism evidence="3 4">
    <name type="scientific">Niastella yeongjuensis</name>
    <dbReference type="NCBI Taxonomy" id="354355"/>
    <lineage>
        <taxon>Bacteria</taxon>
        <taxon>Pseudomonadati</taxon>
        <taxon>Bacteroidota</taxon>
        <taxon>Chitinophagia</taxon>
        <taxon>Chitinophagales</taxon>
        <taxon>Chitinophagaceae</taxon>
        <taxon>Niastella</taxon>
    </lineage>
</organism>
<feature type="coiled-coil region" evidence="1">
    <location>
        <begin position="116"/>
        <end position="144"/>
    </location>
</feature>
<keyword evidence="4" id="KW-1185">Reference proteome</keyword>
<dbReference type="Pfam" id="PF01381">
    <property type="entry name" value="HTH_3"/>
    <property type="match status" value="1"/>
</dbReference>
<name>A0A1V9EH06_9BACT</name>
<dbReference type="Gene3D" id="1.10.260.40">
    <property type="entry name" value="lambda repressor-like DNA-binding domains"/>
    <property type="match status" value="1"/>
</dbReference>
<evidence type="ECO:0000256" key="1">
    <source>
        <dbReference type="SAM" id="Coils"/>
    </source>
</evidence>
<dbReference type="SUPFAM" id="SSF47413">
    <property type="entry name" value="lambda repressor-like DNA-binding domains"/>
    <property type="match status" value="1"/>
</dbReference>